<keyword evidence="2" id="KW-1133">Transmembrane helix</keyword>
<proteinExistence type="predicted"/>
<feature type="region of interest" description="Disordered" evidence="1">
    <location>
        <begin position="79"/>
        <end position="122"/>
    </location>
</feature>
<accession>A0A178ZMB0</accession>
<dbReference type="GeneID" id="30009325"/>
<dbReference type="OrthoDB" id="4146997at2759"/>
<name>A0A178ZMB0_9EURO</name>
<reference evidence="3 4" key="1">
    <citation type="submission" date="2016-04" db="EMBL/GenBank/DDBJ databases">
        <title>Draft genome of Fonsecaea erecta CBS 125763.</title>
        <authorList>
            <person name="Weiss V.A."/>
            <person name="Vicente V.A."/>
            <person name="Raittz R.T."/>
            <person name="Moreno L.F."/>
            <person name="De Souza E.M."/>
            <person name="Pedrosa F.O."/>
            <person name="Steffens M.B."/>
            <person name="Faoro H."/>
            <person name="Tadra-Sfeir M.Z."/>
            <person name="Najafzadeh M.J."/>
            <person name="Felipe M.S."/>
            <person name="Teixeira M."/>
            <person name="Sun J."/>
            <person name="Xi L."/>
            <person name="Gomes R."/>
            <person name="De Azevedo C.M."/>
            <person name="Salgado C.G."/>
            <person name="Da Silva M.B."/>
            <person name="Nascimento M.F."/>
            <person name="Queiroz-Telles F."/>
            <person name="Attili D.S."/>
            <person name="Gorbushina A."/>
        </authorList>
    </citation>
    <scope>NUCLEOTIDE SEQUENCE [LARGE SCALE GENOMIC DNA]</scope>
    <source>
        <strain evidence="3 4">CBS 125763</strain>
    </source>
</reference>
<dbReference type="EMBL" id="LVYI01000004">
    <property type="protein sequence ID" value="OAP60155.1"/>
    <property type="molecule type" value="Genomic_DNA"/>
</dbReference>
<evidence type="ECO:0000313" key="3">
    <source>
        <dbReference type="EMBL" id="OAP60155.1"/>
    </source>
</evidence>
<organism evidence="3 4">
    <name type="scientific">Fonsecaea erecta</name>
    <dbReference type="NCBI Taxonomy" id="1367422"/>
    <lineage>
        <taxon>Eukaryota</taxon>
        <taxon>Fungi</taxon>
        <taxon>Dikarya</taxon>
        <taxon>Ascomycota</taxon>
        <taxon>Pezizomycotina</taxon>
        <taxon>Eurotiomycetes</taxon>
        <taxon>Chaetothyriomycetidae</taxon>
        <taxon>Chaetothyriales</taxon>
        <taxon>Herpotrichiellaceae</taxon>
        <taxon>Fonsecaea</taxon>
    </lineage>
</organism>
<protein>
    <submittedName>
        <fullName evidence="3">Uncharacterized protein</fullName>
    </submittedName>
</protein>
<keyword evidence="4" id="KW-1185">Reference proteome</keyword>
<sequence length="186" mass="20457">MMVFRLAKRDSLSNSTSVQPPVTSDTITRLLEDPFGSWHTTLAFVVLLFALGSCAILLGSRYAEILRFDAHSHDELPLTLNRQRPNRSGNDAGDPGSLFEETATSQVTHSQDGHQFDLRRRPGTATVQPGYVAIGEVREGMIAQRRASFPRGARRVINVPGYLALKPSLADDNQSLEFQGKIHGTV</sequence>
<dbReference type="AlphaFoldDB" id="A0A178ZMB0"/>
<evidence type="ECO:0000256" key="2">
    <source>
        <dbReference type="SAM" id="Phobius"/>
    </source>
</evidence>
<feature type="compositionally biased region" description="Polar residues" evidence="1">
    <location>
        <begin position="80"/>
        <end position="89"/>
    </location>
</feature>
<evidence type="ECO:0000256" key="1">
    <source>
        <dbReference type="SAM" id="MobiDB-lite"/>
    </source>
</evidence>
<keyword evidence="2" id="KW-0812">Transmembrane</keyword>
<gene>
    <name evidence="3" type="ORF">AYL99_05157</name>
</gene>
<evidence type="ECO:0000313" key="4">
    <source>
        <dbReference type="Proteomes" id="UP000078343"/>
    </source>
</evidence>
<dbReference type="RefSeq" id="XP_018693522.1">
    <property type="nucleotide sequence ID" value="XM_018836669.1"/>
</dbReference>
<comment type="caution">
    <text evidence="3">The sequence shown here is derived from an EMBL/GenBank/DDBJ whole genome shotgun (WGS) entry which is preliminary data.</text>
</comment>
<keyword evidence="2" id="KW-0472">Membrane</keyword>
<dbReference type="Proteomes" id="UP000078343">
    <property type="component" value="Unassembled WGS sequence"/>
</dbReference>
<feature type="compositionally biased region" description="Basic and acidic residues" evidence="1">
    <location>
        <begin position="111"/>
        <end position="120"/>
    </location>
</feature>
<feature type="transmembrane region" description="Helical" evidence="2">
    <location>
        <begin position="38"/>
        <end position="58"/>
    </location>
</feature>